<dbReference type="Proteomes" id="UP000295718">
    <property type="component" value="Unassembled WGS sequence"/>
</dbReference>
<evidence type="ECO:0000256" key="1">
    <source>
        <dbReference type="SAM" id="Phobius"/>
    </source>
</evidence>
<organism evidence="2 3">
    <name type="scientific">Kineothrix alysoides</name>
    <dbReference type="NCBI Taxonomy" id="1469948"/>
    <lineage>
        <taxon>Bacteria</taxon>
        <taxon>Bacillati</taxon>
        <taxon>Bacillota</taxon>
        <taxon>Clostridia</taxon>
        <taxon>Lachnospirales</taxon>
        <taxon>Lachnospiraceae</taxon>
        <taxon>Kineothrix</taxon>
    </lineage>
</organism>
<keyword evidence="1" id="KW-1133">Transmembrane helix</keyword>
<comment type="caution">
    <text evidence="2">The sequence shown here is derived from an EMBL/GenBank/DDBJ whole genome shotgun (WGS) entry which is preliminary data.</text>
</comment>
<feature type="transmembrane region" description="Helical" evidence="1">
    <location>
        <begin position="7"/>
        <end position="40"/>
    </location>
</feature>
<name>A0A4V2QC08_9FIRM</name>
<dbReference type="AlphaFoldDB" id="A0A4V2QC08"/>
<keyword evidence="1" id="KW-0472">Membrane</keyword>
<keyword evidence="1" id="KW-0812">Transmembrane</keyword>
<proteinExistence type="predicted"/>
<gene>
    <name evidence="2" type="ORF">EDD76_106130</name>
</gene>
<dbReference type="EMBL" id="SLUO01000006">
    <property type="protein sequence ID" value="TCL58477.1"/>
    <property type="molecule type" value="Genomic_DNA"/>
</dbReference>
<dbReference type="RefSeq" id="WP_165919308.1">
    <property type="nucleotide sequence ID" value="NZ_JPNB01000001.1"/>
</dbReference>
<reference evidence="2 3" key="1">
    <citation type="submission" date="2019-03" db="EMBL/GenBank/DDBJ databases">
        <title>Genomic Encyclopedia of Type Strains, Phase IV (KMG-IV): sequencing the most valuable type-strain genomes for metagenomic binning, comparative biology and taxonomic classification.</title>
        <authorList>
            <person name="Goeker M."/>
        </authorList>
    </citation>
    <scope>NUCLEOTIDE SEQUENCE [LARGE SCALE GENOMIC DNA]</scope>
    <source>
        <strain evidence="2 3">DSM 100556</strain>
    </source>
</reference>
<evidence type="ECO:0000313" key="3">
    <source>
        <dbReference type="Proteomes" id="UP000295718"/>
    </source>
</evidence>
<protein>
    <submittedName>
        <fullName evidence="2">Uncharacterized protein</fullName>
    </submittedName>
</protein>
<accession>A0A4V2QC08</accession>
<sequence length="46" mass="5376">MKKMIGFIAFWIAVGMLLMLFFTSRFLGLIICALLLLIGYNFYYCD</sequence>
<evidence type="ECO:0000313" key="2">
    <source>
        <dbReference type="EMBL" id="TCL58477.1"/>
    </source>
</evidence>
<dbReference type="STRING" id="1469948.GCA_000732725_01360"/>
<keyword evidence="3" id="KW-1185">Reference proteome</keyword>